<evidence type="ECO:0000313" key="3">
    <source>
        <dbReference type="Proteomes" id="UP000242814"/>
    </source>
</evidence>
<dbReference type="Proteomes" id="UP000242814">
    <property type="component" value="Unassembled WGS sequence"/>
</dbReference>
<dbReference type="EMBL" id="LZYO01000030">
    <property type="protein sequence ID" value="ODH41921.1"/>
    <property type="molecule type" value="Genomic_DNA"/>
</dbReference>
<accession>A0A1D2JM10</accession>
<comment type="caution">
    <text evidence="2">The sequence shown here is derived from an EMBL/GenBank/DDBJ whole genome shotgun (WGS) entry which is preliminary data.</text>
</comment>
<evidence type="ECO:0000256" key="1">
    <source>
        <dbReference type="SAM" id="MobiDB-lite"/>
    </source>
</evidence>
<reference evidence="2 3" key="1">
    <citation type="submission" date="2016-06" db="EMBL/GenBank/DDBJ databases">
        <authorList>
            <person name="Kjaerup R.B."/>
            <person name="Dalgaard T.S."/>
            <person name="Juul-Madsen H.R."/>
        </authorList>
    </citation>
    <scope>NUCLEOTIDE SEQUENCE [LARGE SCALE GENOMIC DNA]</scope>
    <source>
        <strain evidence="2 3">Pb300</strain>
    </source>
</reference>
<feature type="region of interest" description="Disordered" evidence="1">
    <location>
        <begin position="20"/>
        <end position="51"/>
    </location>
</feature>
<proteinExistence type="predicted"/>
<dbReference type="AlphaFoldDB" id="A0A1D2JM10"/>
<organism evidence="2 3">
    <name type="scientific">Paracoccidioides brasiliensis</name>
    <dbReference type="NCBI Taxonomy" id="121759"/>
    <lineage>
        <taxon>Eukaryota</taxon>
        <taxon>Fungi</taxon>
        <taxon>Dikarya</taxon>
        <taxon>Ascomycota</taxon>
        <taxon>Pezizomycotina</taxon>
        <taxon>Eurotiomycetes</taxon>
        <taxon>Eurotiomycetidae</taxon>
        <taxon>Onygenales</taxon>
        <taxon>Ajellomycetaceae</taxon>
        <taxon>Paracoccidioides</taxon>
    </lineage>
</organism>
<dbReference type="VEuPathDB" id="FungiDB:PABG_11100"/>
<dbReference type="VEuPathDB" id="FungiDB:PADG_02739"/>
<gene>
    <name evidence="2" type="ORF">ACO22_01288</name>
</gene>
<evidence type="ECO:0000313" key="2">
    <source>
        <dbReference type="EMBL" id="ODH41921.1"/>
    </source>
</evidence>
<protein>
    <submittedName>
        <fullName evidence="2">Uncharacterized protein</fullName>
    </submittedName>
</protein>
<sequence length="85" mass="9272">MAVSEAGAIRNAAFAACQDRTTNSTLERPQAEKNTSNSAQNINKPVESTISRNPSRSCLCGGNPRYARCWIINESVRLKGLDEKC</sequence>
<name>A0A1D2JM10_PARBR</name>